<keyword evidence="2" id="KW-1185">Reference proteome</keyword>
<dbReference type="Proteomes" id="UP000677054">
    <property type="component" value="Unassembled WGS sequence"/>
</dbReference>
<evidence type="ECO:0000313" key="2">
    <source>
        <dbReference type="Proteomes" id="UP000677054"/>
    </source>
</evidence>
<dbReference type="EMBL" id="CAJPEV010001687">
    <property type="protein sequence ID" value="CAG0893871.1"/>
    <property type="molecule type" value="Genomic_DNA"/>
</dbReference>
<dbReference type="EMBL" id="LR901204">
    <property type="protein sequence ID" value="CAD7248053.1"/>
    <property type="molecule type" value="Genomic_DNA"/>
</dbReference>
<proteinExistence type="predicted"/>
<dbReference type="AlphaFoldDB" id="A0A7R9A7X0"/>
<reference evidence="1" key="1">
    <citation type="submission" date="2020-11" db="EMBL/GenBank/DDBJ databases">
        <authorList>
            <person name="Tran Van P."/>
        </authorList>
    </citation>
    <scope>NUCLEOTIDE SEQUENCE</scope>
</reference>
<sequence length="122" mass="14001">MELQPITGVVGRERWKMFSFLPCLLHQASSSDGFDLGDLFQGFYPTGGGNVTELCSNHTGALFDELNRIDGISEWAIKRSKWDVPKIIHCYLGSYTDEFREMFNFATFERLNLAIETFTLYE</sequence>
<gene>
    <name evidence="1" type="ORF">DSTB1V02_LOCUS7876</name>
</gene>
<evidence type="ECO:0000313" key="1">
    <source>
        <dbReference type="EMBL" id="CAD7248053.1"/>
    </source>
</evidence>
<protein>
    <submittedName>
        <fullName evidence="1">Uncharacterized protein</fullName>
    </submittedName>
</protein>
<name>A0A7R9A7X0_9CRUS</name>
<organism evidence="1">
    <name type="scientific">Darwinula stevensoni</name>
    <dbReference type="NCBI Taxonomy" id="69355"/>
    <lineage>
        <taxon>Eukaryota</taxon>
        <taxon>Metazoa</taxon>
        <taxon>Ecdysozoa</taxon>
        <taxon>Arthropoda</taxon>
        <taxon>Crustacea</taxon>
        <taxon>Oligostraca</taxon>
        <taxon>Ostracoda</taxon>
        <taxon>Podocopa</taxon>
        <taxon>Podocopida</taxon>
        <taxon>Darwinulocopina</taxon>
        <taxon>Darwinuloidea</taxon>
        <taxon>Darwinulidae</taxon>
        <taxon>Darwinula</taxon>
    </lineage>
</organism>
<accession>A0A7R9A7X0</accession>